<organism evidence="2 3">
    <name type="scientific">Candidatus Haliotispira prima</name>
    <dbReference type="NCBI Taxonomy" id="3034016"/>
    <lineage>
        <taxon>Bacteria</taxon>
        <taxon>Pseudomonadati</taxon>
        <taxon>Spirochaetota</taxon>
        <taxon>Spirochaetia</taxon>
        <taxon>Spirochaetales</taxon>
        <taxon>Spirochaetaceae</taxon>
        <taxon>Candidatus Haliotispira</taxon>
    </lineage>
</organism>
<evidence type="ECO:0000256" key="1">
    <source>
        <dbReference type="SAM" id="Phobius"/>
    </source>
</evidence>
<dbReference type="Proteomes" id="UP001228690">
    <property type="component" value="Chromosome"/>
</dbReference>
<dbReference type="RefSeq" id="WP_326927420.1">
    <property type="nucleotide sequence ID" value="NZ_CP123443.1"/>
</dbReference>
<evidence type="ECO:0000313" key="3">
    <source>
        <dbReference type="Proteomes" id="UP001228690"/>
    </source>
</evidence>
<keyword evidence="1" id="KW-1133">Transmembrane helix</keyword>
<feature type="transmembrane region" description="Helical" evidence="1">
    <location>
        <begin position="101"/>
        <end position="130"/>
    </location>
</feature>
<keyword evidence="1" id="KW-0812">Transmembrane</keyword>
<evidence type="ECO:0008006" key="4">
    <source>
        <dbReference type="Google" id="ProtNLM"/>
    </source>
</evidence>
<dbReference type="EMBL" id="CP123443">
    <property type="protein sequence ID" value="WGK69232.1"/>
    <property type="molecule type" value="Genomic_DNA"/>
</dbReference>
<gene>
    <name evidence="2" type="ORF">P0082_12265</name>
</gene>
<proteinExistence type="predicted"/>
<keyword evidence="3" id="KW-1185">Reference proteome</keyword>
<feature type="transmembrane region" description="Helical" evidence="1">
    <location>
        <begin position="6"/>
        <end position="24"/>
    </location>
</feature>
<evidence type="ECO:0000313" key="2">
    <source>
        <dbReference type="EMBL" id="WGK69232.1"/>
    </source>
</evidence>
<keyword evidence="1" id="KW-0472">Membrane</keyword>
<feature type="transmembrane region" description="Helical" evidence="1">
    <location>
        <begin position="136"/>
        <end position="157"/>
    </location>
</feature>
<protein>
    <recommendedName>
        <fullName evidence="4">Rod shape-determining protein MreD</fullName>
    </recommendedName>
</protein>
<feature type="transmembrane region" description="Helical" evidence="1">
    <location>
        <begin position="74"/>
        <end position="92"/>
    </location>
</feature>
<reference evidence="2 3" key="1">
    <citation type="submission" date="2023-04" db="EMBL/GenBank/DDBJ databases">
        <title>Spirochaete genome identified in red abalone sample constitutes a novel genus.</title>
        <authorList>
            <person name="Sharma S.P."/>
            <person name="Purcell C.M."/>
            <person name="Hyde J.R."/>
            <person name="Severin A.J."/>
        </authorList>
    </citation>
    <scope>NUCLEOTIDE SEQUENCE [LARGE SCALE GENOMIC DNA]</scope>
    <source>
        <strain evidence="2 3">SP-2023</strain>
    </source>
</reference>
<feature type="transmembrane region" description="Helical" evidence="1">
    <location>
        <begin position="36"/>
        <end position="62"/>
    </location>
</feature>
<accession>A0ABY8MGY4</accession>
<name>A0ABY8MGY4_9SPIO</name>
<sequence length="170" mass="19100">MHRLWYFLILFVSVILQQLFLVPLGKFLWGEPLLPIIVLVILATAMGSVMAEGFGFFVGFIWGFVKIDTGLPQGIYPLLLTIIAFTLGRLLYDRFRAPGTLLLVICTAIVVPLWGLGNIALKVVFVSAYLPSLLEFIHVFLSAVYSALLCFLVTPLLRRLLSRWEWNGSV</sequence>